<name>A0A2P2QYW0_RHIMU</name>
<proteinExistence type="predicted"/>
<evidence type="ECO:0000313" key="1">
    <source>
        <dbReference type="EMBL" id="MBX72188.1"/>
    </source>
</evidence>
<reference evidence="1" key="1">
    <citation type="submission" date="2018-02" db="EMBL/GenBank/DDBJ databases">
        <title>Rhizophora mucronata_Transcriptome.</title>
        <authorList>
            <person name="Meera S.P."/>
            <person name="Sreeshan A."/>
            <person name="Augustine A."/>
        </authorList>
    </citation>
    <scope>NUCLEOTIDE SEQUENCE</scope>
    <source>
        <tissue evidence="1">Leaf</tissue>
    </source>
</reference>
<dbReference type="AlphaFoldDB" id="A0A2P2QYW0"/>
<protein>
    <submittedName>
        <fullName evidence="1">Uncharacterized protein</fullName>
    </submittedName>
</protein>
<dbReference type="EMBL" id="GGEC01091704">
    <property type="protein sequence ID" value="MBX72188.1"/>
    <property type="molecule type" value="Transcribed_RNA"/>
</dbReference>
<accession>A0A2P2QYW0</accession>
<sequence length="49" mass="5235">MLCVYRVAFLLNGSAQVTCKQISLHPSPPISLSLLVSISLSQHLSVSPV</sequence>
<organism evidence="1">
    <name type="scientific">Rhizophora mucronata</name>
    <name type="common">Asiatic mangrove</name>
    <dbReference type="NCBI Taxonomy" id="61149"/>
    <lineage>
        <taxon>Eukaryota</taxon>
        <taxon>Viridiplantae</taxon>
        <taxon>Streptophyta</taxon>
        <taxon>Embryophyta</taxon>
        <taxon>Tracheophyta</taxon>
        <taxon>Spermatophyta</taxon>
        <taxon>Magnoliopsida</taxon>
        <taxon>eudicotyledons</taxon>
        <taxon>Gunneridae</taxon>
        <taxon>Pentapetalae</taxon>
        <taxon>rosids</taxon>
        <taxon>fabids</taxon>
        <taxon>Malpighiales</taxon>
        <taxon>Rhizophoraceae</taxon>
        <taxon>Rhizophora</taxon>
    </lineage>
</organism>